<protein>
    <submittedName>
        <fullName evidence="3">Kef-type K+ transport system, NAD-binding component</fullName>
    </submittedName>
</protein>
<dbReference type="InterPro" id="IPR051082">
    <property type="entry name" value="Pentapeptide-BTB/POZ_domain"/>
</dbReference>
<name>A0A0J8GT76_9ALTE</name>
<dbReference type="Pfam" id="PF07885">
    <property type="entry name" value="Ion_trans_2"/>
    <property type="match status" value="1"/>
</dbReference>
<dbReference type="InterPro" id="IPR001646">
    <property type="entry name" value="5peptide_repeat"/>
</dbReference>
<dbReference type="EMBL" id="LAZL01000038">
    <property type="protein sequence ID" value="KMT63903.1"/>
    <property type="molecule type" value="Genomic_DNA"/>
</dbReference>
<comment type="caution">
    <text evidence="3">The sequence shown here is derived from an EMBL/GenBank/DDBJ whole genome shotgun (WGS) entry which is preliminary data.</text>
</comment>
<feature type="domain" description="Potassium channel" evidence="2">
    <location>
        <begin position="251"/>
        <end position="328"/>
    </location>
</feature>
<evidence type="ECO:0000259" key="2">
    <source>
        <dbReference type="Pfam" id="PF07885"/>
    </source>
</evidence>
<dbReference type="Proteomes" id="UP000037600">
    <property type="component" value="Unassembled WGS sequence"/>
</dbReference>
<reference evidence="3 4" key="1">
    <citation type="submission" date="2015-04" db="EMBL/GenBank/DDBJ databases">
        <title>Draft Genome Sequence of the Novel Agar-Digesting Marine Bacterium Q1.</title>
        <authorList>
            <person name="Li Y."/>
            <person name="Li D."/>
            <person name="Chen G."/>
            <person name="Du Z."/>
        </authorList>
    </citation>
    <scope>NUCLEOTIDE SEQUENCE [LARGE SCALE GENOMIC DNA]</scope>
    <source>
        <strain evidence="3 4">Q1</strain>
    </source>
</reference>
<feature type="transmembrane region" description="Helical" evidence="1">
    <location>
        <begin position="304"/>
        <end position="324"/>
    </location>
</feature>
<dbReference type="Pfam" id="PF00805">
    <property type="entry name" value="Pentapeptide"/>
    <property type="match status" value="1"/>
</dbReference>
<feature type="transmembrane region" description="Helical" evidence="1">
    <location>
        <begin position="273"/>
        <end position="292"/>
    </location>
</feature>
<organism evidence="3 4">
    <name type="scientific">Catenovulum maritimum</name>
    <dbReference type="NCBI Taxonomy" id="1513271"/>
    <lineage>
        <taxon>Bacteria</taxon>
        <taxon>Pseudomonadati</taxon>
        <taxon>Pseudomonadota</taxon>
        <taxon>Gammaproteobacteria</taxon>
        <taxon>Alteromonadales</taxon>
        <taxon>Alteromonadaceae</taxon>
        <taxon>Catenovulum</taxon>
    </lineage>
</organism>
<dbReference type="STRING" id="1513271.XM47_17290"/>
<evidence type="ECO:0000256" key="1">
    <source>
        <dbReference type="SAM" id="Phobius"/>
    </source>
</evidence>
<dbReference type="SUPFAM" id="SSF141571">
    <property type="entry name" value="Pentapeptide repeat-like"/>
    <property type="match status" value="1"/>
</dbReference>
<sequence length="329" mass="36872">MHETEKFGSCKYCSPNGNYCQEVDMGNGFCFWHDSSFDKKGMELTDKLERYANNGGITQGLQLKRANLSGINLVKKGSSHGFDFSGSDFYRANLRGAHLFNIKLSNSSLMKADLTEANLHCAKLEDANLLGIKLNNAKIDNIHLSQQIMQEKVAHEAVKKKDQEGALDNFEQAEEIYRDIRKAAENQGLFELAGYCIHKELTMRRMRMPQFSNARLVSKIVDLFCGYGERPMNVIVFSLALILTCAFGYYLLGVNYQGEVIQLDLSASLSQNLNEFFGVLYYSVVTFTTLGYGDITPIGPARIIAAFEAFVGSFTIALFVVVFVKKMTR</sequence>
<dbReference type="Gene3D" id="1.10.287.70">
    <property type="match status" value="1"/>
</dbReference>
<proteinExistence type="predicted"/>
<dbReference type="RefSeq" id="WP_048695356.1">
    <property type="nucleotide sequence ID" value="NZ_KQ130508.1"/>
</dbReference>
<dbReference type="PANTHER" id="PTHR14136">
    <property type="entry name" value="BTB_POZ DOMAIN-CONTAINING PROTEIN KCTD9"/>
    <property type="match status" value="1"/>
</dbReference>
<keyword evidence="1" id="KW-1133">Transmembrane helix</keyword>
<dbReference type="SUPFAM" id="SSF81324">
    <property type="entry name" value="Voltage-gated potassium channels"/>
    <property type="match status" value="1"/>
</dbReference>
<dbReference type="InterPro" id="IPR013099">
    <property type="entry name" value="K_chnl_dom"/>
</dbReference>
<feature type="transmembrane region" description="Helical" evidence="1">
    <location>
        <begin position="234"/>
        <end position="252"/>
    </location>
</feature>
<evidence type="ECO:0000313" key="3">
    <source>
        <dbReference type="EMBL" id="KMT63903.1"/>
    </source>
</evidence>
<accession>A0A0J8GT76</accession>
<dbReference type="PATRIC" id="fig|1513271.3.peg.3548"/>
<dbReference type="PANTHER" id="PTHR14136:SF17">
    <property type="entry name" value="BTB_POZ DOMAIN-CONTAINING PROTEIN KCTD9"/>
    <property type="match status" value="1"/>
</dbReference>
<dbReference type="AlphaFoldDB" id="A0A0J8GT76"/>
<keyword evidence="4" id="KW-1185">Reference proteome</keyword>
<dbReference type="Gene3D" id="2.160.20.80">
    <property type="entry name" value="E3 ubiquitin-protein ligase SopA"/>
    <property type="match status" value="1"/>
</dbReference>
<gene>
    <name evidence="3" type="ORF">XM47_17290</name>
</gene>
<evidence type="ECO:0000313" key="4">
    <source>
        <dbReference type="Proteomes" id="UP000037600"/>
    </source>
</evidence>
<keyword evidence="1" id="KW-0812">Transmembrane</keyword>
<keyword evidence="1" id="KW-0472">Membrane</keyword>
<dbReference type="OrthoDB" id="9813518at2"/>